<comment type="caution">
    <text evidence="2">The sequence shown here is derived from an EMBL/GenBank/DDBJ whole genome shotgun (WGS) entry which is preliminary data.</text>
</comment>
<proteinExistence type="predicted"/>
<dbReference type="GO" id="GO:0043531">
    <property type="term" value="F:ADP binding"/>
    <property type="evidence" value="ECO:0007669"/>
    <property type="project" value="InterPro"/>
</dbReference>
<evidence type="ECO:0000313" key="3">
    <source>
        <dbReference type="Proteomes" id="UP000583752"/>
    </source>
</evidence>
<keyword evidence="3" id="KW-1185">Reference proteome</keyword>
<dbReference type="Pfam" id="PF13289">
    <property type="entry name" value="SIR2_2"/>
    <property type="match status" value="1"/>
</dbReference>
<sequence>MPPKRRAGQSASLHFNSIARLKAERWRLARRCAGDFLQGDRMSKNYAIDPVLVERFAHGNGTIFVGAGISLGARLPSWSKLMAPLRKDLGAEVGEGASYLDIAELYETKHSRGVLIQYLKDQLGDVRFQLTQTHELIVSMPVQRIYTTNFDSLLEQASRKKQINRNVIFNASHVGFSDTSTLSIVKLHGDLDDADSLVISAKDYYSYFNRNPAVADLLKVELQTHTVLFLGYSFSDPNFGMVLGKVAAQSGSVRPLLYSLQLQPTALAMQALHARGVKVIPIPEKGGTPKADEEIEQWLRCFRKALIRYDRRKSCGQLTGDGVRGQFAAPQFPHSTFRMHTRSRIEAGLQSDFRVVVVKGEAGVGKTTLVAAAVADCVHSGGIISITDAFEQVIWVGSSVNQDQCDHSTPRHEEGCAACKEQRAAHQVAHLERILDAIALALDEFTAPGKARELDADRIKRKRLRINGLLQERKVIVVLEDLPRDAEEVKHWLENAGPYANPKSRIIVTSRTAVVTGFVVEVERLSHEEAVEMVGECARSLMLRRHIAAGLSEELVQRLARETCGNPQTIRMAVGLIVGTGKLDAACLGDADNWARGGDSNIGRLFDIYIARIWDAMTASACTVLSAMLAFPDSVPVPSRLLRKAAALDATLFSKGAELIVRFGIVERDVANDTFRMQSILRDYLQKFVDQRSVDEACDALAKHLLTFLGDRNVLCRPEIDAPYWNTLVRDEMAKVDPYWPIIRHVMQRAVAKGCVAKFVMLLTHYMDSRFLNTDRLAFLGNALAEMDGADPHLAALLRIDALAWTYIEEGLHKQAQDEIKKGLELLNGNHGVELRAIADAWFARIEGSSGRFVNATQKIADAIALAKTIPTQYWIEARVKMIAGDLEMMQKNASCALELYREAEALAEQYGGEGHGYQTRPRIGIALLELKRDSEARRIFKTLEENAKVATGRLYGEYGLALADARAEATPASSLRLRNVRREIARRDSGNVLMGLANRLYQEISSESMVSAEARPPAAVLFPN</sequence>
<dbReference type="EMBL" id="JABBGG010000005">
    <property type="protein sequence ID" value="NML61484.1"/>
    <property type="molecule type" value="Genomic_DNA"/>
</dbReference>
<dbReference type="SUPFAM" id="SSF52467">
    <property type="entry name" value="DHS-like NAD/FAD-binding domain"/>
    <property type="match status" value="1"/>
</dbReference>
<evidence type="ECO:0000313" key="2">
    <source>
        <dbReference type="EMBL" id="NML61484.1"/>
    </source>
</evidence>
<dbReference type="Gene3D" id="3.40.50.1220">
    <property type="entry name" value="TPP-binding domain"/>
    <property type="match status" value="1"/>
</dbReference>
<feature type="domain" description="NB-ARC" evidence="1">
    <location>
        <begin position="351"/>
        <end position="531"/>
    </location>
</feature>
<dbReference type="Proteomes" id="UP000583752">
    <property type="component" value="Unassembled WGS sequence"/>
</dbReference>
<dbReference type="InterPro" id="IPR029035">
    <property type="entry name" value="DHS-like_NAD/FAD-binding_dom"/>
</dbReference>
<reference evidence="2 3" key="1">
    <citation type="submission" date="2020-04" db="EMBL/GenBank/DDBJ databases">
        <title>Massilia sp. RP-1-19 isolated from soil.</title>
        <authorList>
            <person name="Dahal R.H."/>
        </authorList>
    </citation>
    <scope>NUCLEOTIDE SEQUENCE [LARGE SCALE GENOMIC DNA]</scope>
    <source>
        <strain evidence="2 3">RP-1-19</strain>
    </source>
</reference>
<gene>
    <name evidence="2" type="ORF">HHL21_10420</name>
</gene>
<dbReference type="InterPro" id="IPR027417">
    <property type="entry name" value="P-loop_NTPase"/>
</dbReference>
<dbReference type="Gene3D" id="3.40.50.300">
    <property type="entry name" value="P-loop containing nucleotide triphosphate hydrolases"/>
    <property type="match status" value="1"/>
</dbReference>
<evidence type="ECO:0000259" key="1">
    <source>
        <dbReference type="Pfam" id="PF00931"/>
    </source>
</evidence>
<accession>A0A848HJT0</accession>
<dbReference type="Pfam" id="PF00931">
    <property type="entry name" value="NB-ARC"/>
    <property type="match status" value="1"/>
</dbReference>
<organism evidence="2 3">
    <name type="scientific">Massilia polaris</name>
    <dbReference type="NCBI Taxonomy" id="2728846"/>
    <lineage>
        <taxon>Bacteria</taxon>
        <taxon>Pseudomonadati</taxon>
        <taxon>Pseudomonadota</taxon>
        <taxon>Betaproteobacteria</taxon>
        <taxon>Burkholderiales</taxon>
        <taxon>Oxalobacteraceae</taxon>
        <taxon>Telluria group</taxon>
        <taxon>Massilia</taxon>
    </lineage>
</organism>
<dbReference type="InterPro" id="IPR002182">
    <property type="entry name" value="NB-ARC"/>
</dbReference>
<name>A0A848HJT0_9BURK</name>
<protein>
    <recommendedName>
        <fullName evidence="1">NB-ARC domain-containing protein</fullName>
    </recommendedName>
</protein>
<dbReference type="SUPFAM" id="SSF52540">
    <property type="entry name" value="P-loop containing nucleoside triphosphate hydrolases"/>
    <property type="match status" value="1"/>
</dbReference>
<dbReference type="AlphaFoldDB" id="A0A848HJT0"/>